<feature type="transmembrane region" description="Helical" evidence="5">
    <location>
        <begin position="244"/>
        <end position="265"/>
    </location>
</feature>
<feature type="transmembrane region" description="Helical" evidence="5">
    <location>
        <begin position="182"/>
        <end position="203"/>
    </location>
</feature>
<dbReference type="InterPro" id="IPR004710">
    <property type="entry name" value="Bilac:Na_transpt"/>
</dbReference>
<gene>
    <name evidence="6" type="ORF">ACFQNJ_14325</name>
</gene>
<feature type="transmembrane region" description="Helical" evidence="5">
    <location>
        <begin position="45"/>
        <end position="67"/>
    </location>
</feature>
<organism evidence="6 7">
    <name type="scientific">Hydrogenophaga bisanensis</name>
    <dbReference type="NCBI Taxonomy" id="439611"/>
    <lineage>
        <taxon>Bacteria</taxon>
        <taxon>Pseudomonadati</taxon>
        <taxon>Pseudomonadota</taxon>
        <taxon>Betaproteobacteria</taxon>
        <taxon>Burkholderiales</taxon>
        <taxon>Comamonadaceae</taxon>
        <taxon>Hydrogenophaga</taxon>
    </lineage>
</organism>
<protein>
    <submittedName>
        <fullName evidence="6">Bile acid:sodium symporter family protein</fullName>
    </submittedName>
</protein>
<evidence type="ECO:0000313" key="7">
    <source>
        <dbReference type="Proteomes" id="UP001596495"/>
    </source>
</evidence>
<feature type="transmembrane region" description="Helical" evidence="5">
    <location>
        <begin position="209"/>
        <end position="232"/>
    </location>
</feature>
<reference evidence="7" key="1">
    <citation type="journal article" date="2019" name="Int. J. Syst. Evol. Microbiol.">
        <title>The Global Catalogue of Microorganisms (GCM) 10K type strain sequencing project: providing services to taxonomists for standard genome sequencing and annotation.</title>
        <authorList>
            <consortium name="The Broad Institute Genomics Platform"/>
            <consortium name="The Broad Institute Genome Sequencing Center for Infectious Disease"/>
            <person name="Wu L."/>
            <person name="Ma J."/>
        </authorList>
    </citation>
    <scope>NUCLEOTIDE SEQUENCE [LARGE SCALE GENOMIC DNA]</scope>
    <source>
        <strain evidence="7">CCUG 54518</strain>
    </source>
</reference>
<keyword evidence="7" id="KW-1185">Reference proteome</keyword>
<name>A0ABW2RCK0_9BURK</name>
<comment type="caution">
    <text evidence="6">The sequence shown here is derived from an EMBL/GenBank/DDBJ whole genome shotgun (WGS) entry which is preliminary data.</text>
</comment>
<feature type="transmembrane region" description="Helical" evidence="5">
    <location>
        <begin position="12"/>
        <end position="33"/>
    </location>
</feature>
<dbReference type="PANTHER" id="PTHR10361:SF28">
    <property type="entry name" value="P3 PROTEIN-RELATED"/>
    <property type="match status" value="1"/>
</dbReference>
<dbReference type="RefSeq" id="WP_382258767.1">
    <property type="nucleotide sequence ID" value="NZ_JBHTBX010000009.1"/>
</dbReference>
<keyword evidence="4 5" id="KW-0472">Membrane</keyword>
<dbReference type="InterPro" id="IPR038770">
    <property type="entry name" value="Na+/solute_symporter_sf"/>
</dbReference>
<evidence type="ECO:0000256" key="4">
    <source>
        <dbReference type="ARBA" id="ARBA00023136"/>
    </source>
</evidence>
<dbReference type="Proteomes" id="UP001596495">
    <property type="component" value="Unassembled WGS sequence"/>
</dbReference>
<dbReference type="EMBL" id="JBHTBX010000009">
    <property type="protein sequence ID" value="MFC7435689.1"/>
    <property type="molecule type" value="Genomic_DNA"/>
</dbReference>
<dbReference type="PANTHER" id="PTHR10361">
    <property type="entry name" value="SODIUM-BILE ACID COTRANSPORTER"/>
    <property type="match status" value="1"/>
</dbReference>
<dbReference type="InterPro" id="IPR002657">
    <property type="entry name" value="BilAc:Na_symport/Acr3"/>
</dbReference>
<accession>A0ABW2RCK0</accession>
<keyword evidence="2 5" id="KW-0812">Transmembrane</keyword>
<feature type="transmembrane region" description="Helical" evidence="5">
    <location>
        <begin position="150"/>
        <end position="170"/>
    </location>
</feature>
<evidence type="ECO:0000256" key="1">
    <source>
        <dbReference type="ARBA" id="ARBA00004141"/>
    </source>
</evidence>
<dbReference type="Pfam" id="PF01758">
    <property type="entry name" value="SBF"/>
    <property type="match status" value="1"/>
</dbReference>
<feature type="transmembrane region" description="Helical" evidence="5">
    <location>
        <begin position="73"/>
        <end position="92"/>
    </location>
</feature>
<keyword evidence="3 5" id="KW-1133">Transmembrane helix</keyword>
<evidence type="ECO:0000256" key="2">
    <source>
        <dbReference type="ARBA" id="ARBA00022692"/>
    </source>
</evidence>
<feature type="transmembrane region" description="Helical" evidence="5">
    <location>
        <begin position="104"/>
        <end position="130"/>
    </location>
</feature>
<evidence type="ECO:0000313" key="6">
    <source>
        <dbReference type="EMBL" id="MFC7435689.1"/>
    </source>
</evidence>
<dbReference type="Gene3D" id="1.20.1530.20">
    <property type="match status" value="1"/>
</dbReference>
<comment type="subcellular location">
    <subcellularLocation>
        <location evidence="1">Membrane</location>
        <topology evidence="1">Multi-pass membrane protein</topology>
    </subcellularLocation>
</comment>
<evidence type="ECO:0000256" key="5">
    <source>
        <dbReference type="SAM" id="Phobius"/>
    </source>
</evidence>
<sequence length="309" mass="33114">MLPVDEIQLNFNPASLALLNVVLGFLMFGIALDTRVDDFRRVLRMPWAISVGIAAQFIVLPAVTYVLTRVLEVGPSIALGMILVACCPPGNVSNILTFRAKGNVALSVSMTTISNAIAIVVMPLNFAFWGSLHPEASVLLKTIALDPLEMVGHIVAIIGLPFVLGLWCAHRFPAFTARVKRGVSIFSFVALIGFIIGAIAGNWRFFLDYVGLVLLAVVIHDALAFGTGYVCARATGLQDYDRRAVSIEVGIRNAGLGLVLIFSFFGGLGGMAVVAGVWGFWDIIAGLALAEWWGRRQPQGASTEQTAQA</sequence>
<proteinExistence type="predicted"/>
<evidence type="ECO:0000256" key="3">
    <source>
        <dbReference type="ARBA" id="ARBA00022989"/>
    </source>
</evidence>